<protein>
    <submittedName>
        <fullName evidence="1">Uncharacterized protein</fullName>
    </submittedName>
</protein>
<evidence type="ECO:0000313" key="1">
    <source>
        <dbReference type="EMBL" id="EDP89907.1"/>
    </source>
</evidence>
<proteinExistence type="predicted"/>
<sequence>MFALAGLPVIMSRSFIYRPSPPVASLFTARLNFHYTHSLFSLRTCLSLHRTPVTLSWIQ</sequence>
<dbReference type="InParanoid" id="A9JX45"/>
<accession>A9JX45</accession>
<dbReference type="HOGENOM" id="CLU_2961593_0_0_1"/>
<dbReference type="KEGG" id="pno:SNOG_20051"/>
<dbReference type="GeneID" id="5972320"/>
<dbReference type="EMBL" id="CH445331">
    <property type="protein sequence ID" value="EDP89907.1"/>
    <property type="molecule type" value="Genomic_DNA"/>
</dbReference>
<dbReference type="RefSeq" id="XP_001795445.1">
    <property type="nucleotide sequence ID" value="XM_001795393.1"/>
</dbReference>
<reference evidence="2" key="1">
    <citation type="journal article" date="2007" name="Plant Cell">
        <title>Dothideomycete-plant interactions illuminated by genome sequencing and EST analysis of the wheat pathogen Stagonospora nodorum.</title>
        <authorList>
            <person name="Hane J.K."/>
            <person name="Lowe R.G."/>
            <person name="Solomon P.S."/>
            <person name="Tan K.C."/>
            <person name="Schoch C.L."/>
            <person name="Spatafora J.W."/>
            <person name="Crous P.W."/>
            <person name="Kodira C."/>
            <person name="Birren B.W."/>
            <person name="Galagan J.E."/>
            <person name="Torriani S.F."/>
            <person name="McDonald B.A."/>
            <person name="Oliver R.P."/>
        </authorList>
    </citation>
    <scope>NUCLEOTIDE SEQUENCE [LARGE SCALE GENOMIC DNA]</scope>
    <source>
        <strain evidence="2">SN15 / ATCC MYA-4574 / FGSC 10173</strain>
    </source>
</reference>
<gene>
    <name evidence="1" type="ORF">SNOG_20051</name>
</gene>
<name>A9JX45_PHANO</name>
<organism evidence="1 2">
    <name type="scientific">Phaeosphaeria nodorum (strain SN15 / ATCC MYA-4574 / FGSC 10173)</name>
    <name type="common">Glume blotch fungus</name>
    <name type="synonym">Parastagonospora nodorum</name>
    <dbReference type="NCBI Taxonomy" id="321614"/>
    <lineage>
        <taxon>Eukaryota</taxon>
        <taxon>Fungi</taxon>
        <taxon>Dikarya</taxon>
        <taxon>Ascomycota</taxon>
        <taxon>Pezizomycotina</taxon>
        <taxon>Dothideomycetes</taxon>
        <taxon>Pleosporomycetidae</taxon>
        <taxon>Pleosporales</taxon>
        <taxon>Pleosporineae</taxon>
        <taxon>Phaeosphaeriaceae</taxon>
        <taxon>Parastagonospora</taxon>
    </lineage>
</organism>
<evidence type="ECO:0000313" key="2">
    <source>
        <dbReference type="Proteomes" id="UP000001055"/>
    </source>
</evidence>
<dbReference type="Proteomes" id="UP000001055">
    <property type="component" value="Unassembled WGS sequence"/>
</dbReference>
<dbReference type="AlphaFoldDB" id="A9JX45"/>